<dbReference type="AlphaFoldDB" id="A0AAQ2HGX4"/>
<keyword evidence="4" id="KW-1185">Reference proteome</keyword>
<feature type="region of interest" description="Disordered" evidence="1">
    <location>
        <begin position="713"/>
        <end position="817"/>
    </location>
</feature>
<protein>
    <recommendedName>
        <fullName evidence="2">MalT-like winged helix domain-containing protein</fullName>
    </recommendedName>
</protein>
<dbReference type="EMBL" id="SOFY01000013">
    <property type="protein sequence ID" value="TFC51715.1"/>
    <property type="molecule type" value="Genomic_DNA"/>
</dbReference>
<evidence type="ECO:0000256" key="1">
    <source>
        <dbReference type="SAM" id="MobiDB-lite"/>
    </source>
</evidence>
<feature type="compositionally biased region" description="Basic and acidic residues" evidence="1">
    <location>
        <begin position="808"/>
        <end position="817"/>
    </location>
</feature>
<evidence type="ECO:0000313" key="4">
    <source>
        <dbReference type="Proteomes" id="UP000297403"/>
    </source>
</evidence>
<sequence>MVAEQQRRGRDRAFSLILASKLRPPAVAAGSLQRPRLLEQLNGGTPLTATILAAPAGYGKTVLACQWLEQTRMPSAWLSLEPGDGELPLFLGYLTAAVRAVFPRALPQTESRAPQRLTERELTTLLLNELEVLPARLALVLDDYHLVASAPVNRLFESILRHPPRGLHPVFLTRFDPLLSLDELRPHGELSEIRERDLRFTREEIEEMVTRELGAPVDAELAAAVEEKTEGWPVGLRLGLAARRNRGDPAALASSATGHFDDEHIHRFLASEVLAAQPAQLRRPLLMISVVDRFCAPLCDALLADGDPDAVHPTGREVLDWLSRHNLFISRLGGAGEWYRYHHFLRGLLRAQLEQSRATDVAALRRRAGAWLAGNGFPDEALDQLLAADDLRGAAEIVVSRGQRLLDEGDWPRLGRLLTRFPREQADRDPRILSLETWALMGAGGQGRVLASAVDRIDQLLASGPAATFPGQEDSDLGGSQDVLRGCLALAAGDARDALRLAERGLASLPRTRERQTAFGRALRIVSLQATGDYPAALTAAEDSSLDPVLGANRSRPWELGRAHAAWLEVDLRTVRAGAENLLTHGEEDGLPDLAAAGRYLLGIERYARNDLAGAEEILGPLVDDRAGSASIHFVHGLVALCFTRQALGRSAEAWVLAERLAGLAAERGEPFLLGFAQTAQAELDLHHGREPSCVRGDVPGRVVRRRRLPGRQRLLRRGAGRQGTRRRGRPNPLVRCRRDRQEGRRHREAVHQVRHRSRSGQVGRHGMGSGHRTGRCPAARDRHRRRRLDCLFRSRTVRHRRPGRAGNDSRRSAGPG</sequence>
<feature type="domain" description="MalT-like winged helix" evidence="2">
    <location>
        <begin position="271"/>
        <end position="358"/>
    </location>
</feature>
<evidence type="ECO:0000313" key="3">
    <source>
        <dbReference type="EMBL" id="TFC51715.1"/>
    </source>
</evidence>
<dbReference type="Proteomes" id="UP000297403">
    <property type="component" value="Unassembled WGS sequence"/>
</dbReference>
<comment type="caution">
    <text evidence="3">The sequence shown here is derived from an EMBL/GenBank/DDBJ whole genome shotgun (WGS) entry which is preliminary data.</text>
</comment>
<accession>A0AAQ2HGX4</accession>
<organism evidence="3 4">
    <name type="scientific">Cryobacterium shii</name>
    <dbReference type="NCBI Taxonomy" id="1259235"/>
    <lineage>
        <taxon>Bacteria</taxon>
        <taxon>Bacillati</taxon>
        <taxon>Actinomycetota</taxon>
        <taxon>Actinomycetes</taxon>
        <taxon>Micrococcales</taxon>
        <taxon>Microbacteriaceae</taxon>
        <taxon>Cryobacterium</taxon>
    </lineage>
</organism>
<name>A0AAQ2HGX4_9MICO</name>
<proteinExistence type="predicted"/>
<dbReference type="InterPro" id="IPR059106">
    <property type="entry name" value="WHD_MalT"/>
</dbReference>
<dbReference type="Pfam" id="PF25873">
    <property type="entry name" value="WHD_MalT"/>
    <property type="match status" value="1"/>
</dbReference>
<dbReference type="RefSeq" id="WP_134451001.1">
    <property type="nucleotide sequence ID" value="NZ_SOFY01000013.1"/>
</dbReference>
<evidence type="ECO:0000259" key="2">
    <source>
        <dbReference type="Pfam" id="PF25873"/>
    </source>
</evidence>
<reference evidence="3 4" key="1">
    <citation type="submission" date="2019-03" db="EMBL/GenBank/DDBJ databases">
        <title>Genomics of glacier-inhabiting Cryobacterium strains.</title>
        <authorList>
            <person name="Liu Q."/>
            <person name="Xin Y.-H."/>
        </authorList>
    </citation>
    <scope>NUCLEOTIDE SEQUENCE [LARGE SCALE GENOMIC DNA]</scope>
    <source>
        <strain evidence="4">TMT1-22</strain>
    </source>
</reference>
<feature type="compositionally biased region" description="Basic residues" evidence="1">
    <location>
        <begin position="713"/>
        <end position="759"/>
    </location>
</feature>
<gene>
    <name evidence="3" type="ORF">E3O49_03525</name>
</gene>